<dbReference type="Gene3D" id="1.10.4080.10">
    <property type="entry name" value="ADP-ribosylation/Crystallin J1"/>
    <property type="match status" value="1"/>
</dbReference>
<feature type="binding site" evidence="1">
    <location>
        <position position="53"/>
    </location>
    <ligand>
        <name>Mg(2+)</name>
        <dbReference type="ChEBI" id="CHEBI:18420"/>
        <label>1</label>
    </ligand>
</feature>
<feature type="binding site" evidence="1">
    <location>
        <position position="51"/>
    </location>
    <ligand>
        <name>Mg(2+)</name>
        <dbReference type="ChEBI" id="CHEBI:18420"/>
        <label>1</label>
    </ligand>
</feature>
<dbReference type="InterPro" id="IPR005502">
    <property type="entry name" value="Ribosyl_crysJ1"/>
</dbReference>
<feature type="binding site" evidence="1">
    <location>
        <position position="264"/>
    </location>
    <ligand>
        <name>Mg(2+)</name>
        <dbReference type="ChEBI" id="CHEBI:18420"/>
        <label>1</label>
    </ligand>
</feature>
<dbReference type="RefSeq" id="WP_116853445.1">
    <property type="nucleotide sequence ID" value="NZ_QTJV01000003.1"/>
</dbReference>
<keyword evidence="1" id="KW-0460">Magnesium</keyword>
<reference evidence="2 3" key="1">
    <citation type="submission" date="2018-08" db="EMBL/GenBank/DDBJ databases">
        <title>Chitinophaga sp. K20C18050901, a novel bacterium isolated from forest soil.</title>
        <authorList>
            <person name="Wang C."/>
        </authorList>
    </citation>
    <scope>NUCLEOTIDE SEQUENCE [LARGE SCALE GENOMIC DNA]</scope>
    <source>
        <strain evidence="2 3">K20C18050901</strain>
    </source>
</reference>
<sequence length="301" mass="32702">MTIDEKLRLASLSLFGLSIGDAFGETFFGNEDLITKRLIYKELKPGPWNITDDTVMAIGIYKMLEQDGKIDQVKLAAEFARNYQLDDYRGYGGTAHAILRAIGEGEDWKTVSSNVFDGMGSMGNGAAMRVAPLGAYFHDDVEVLKQQARLSAAVTHYNEEAIAGAIAVALAAGIVIRQPDISAADFFAFIIQHTPDSDTRSKIQKAATLAANYDIRTIVSVLGSGVKMLAQDTVPFALWCAAHHLHDFEAAIWTTVNGLGDRDTTCAIVGSIVALSAGTEQIPQEWIARTEDYKATLFFNS</sequence>
<dbReference type="PANTHER" id="PTHR16222">
    <property type="entry name" value="ADP-RIBOSYLGLYCOHYDROLASE"/>
    <property type="match status" value="1"/>
</dbReference>
<dbReference type="PANTHER" id="PTHR16222:SF12">
    <property type="entry name" value="ADP-RIBOSYLGLYCOHYDROLASE-RELATED"/>
    <property type="match status" value="1"/>
</dbReference>
<organism evidence="2 3">
    <name type="scientific">Chitinophaga silvisoli</name>
    <dbReference type="NCBI Taxonomy" id="2291814"/>
    <lineage>
        <taxon>Bacteria</taxon>
        <taxon>Pseudomonadati</taxon>
        <taxon>Bacteroidota</taxon>
        <taxon>Chitinophagia</taxon>
        <taxon>Chitinophagales</taxon>
        <taxon>Chitinophagaceae</taxon>
        <taxon>Chitinophaga</taxon>
    </lineage>
</organism>
<keyword evidence="1" id="KW-0479">Metal-binding</keyword>
<dbReference type="Proteomes" id="UP000261174">
    <property type="component" value="Unassembled WGS sequence"/>
</dbReference>
<dbReference type="SUPFAM" id="SSF101478">
    <property type="entry name" value="ADP-ribosylglycohydrolase"/>
    <property type="match status" value="1"/>
</dbReference>
<dbReference type="OrthoDB" id="9798107at2"/>
<dbReference type="EMBL" id="QTJV01000003">
    <property type="protein sequence ID" value="RFM34789.1"/>
    <property type="molecule type" value="Genomic_DNA"/>
</dbReference>
<dbReference type="InterPro" id="IPR050792">
    <property type="entry name" value="ADP-ribosylglycohydrolase"/>
</dbReference>
<keyword evidence="3" id="KW-1185">Reference proteome</keyword>
<accession>A0A3E1P3M5</accession>
<dbReference type="GO" id="GO:0046872">
    <property type="term" value="F:metal ion binding"/>
    <property type="evidence" value="ECO:0007669"/>
    <property type="project" value="UniProtKB-KW"/>
</dbReference>
<dbReference type="InterPro" id="IPR036705">
    <property type="entry name" value="Ribosyl_crysJ1_sf"/>
</dbReference>
<evidence type="ECO:0000256" key="1">
    <source>
        <dbReference type="PIRSR" id="PIRSR605502-1"/>
    </source>
</evidence>
<dbReference type="Pfam" id="PF03747">
    <property type="entry name" value="ADP_ribosyl_GH"/>
    <property type="match status" value="1"/>
</dbReference>
<dbReference type="GO" id="GO:0016787">
    <property type="term" value="F:hydrolase activity"/>
    <property type="evidence" value="ECO:0007669"/>
    <property type="project" value="UniProtKB-KW"/>
</dbReference>
<dbReference type="AlphaFoldDB" id="A0A3E1P3M5"/>
<keyword evidence="2" id="KW-0378">Hydrolase</keyword>
<evidence type="ECO:0000313" key="2">
    <source>
        <dbReference type="EMBL" id="RFM34789.1"/>
    </source>
</evidence>
<feature type="binding site" evidence="1">
    <location>
        <position position="52"/>
    </location>
    <ligand>
        <name>Mg(2+)</name>
        <dbReference type="ChEBI" id="CHEBI:18420"/>
        <label>1</label>
    </ligand>
</feature>
<evidence type="ECO:0000313" key="3">
    <source>
        <dbReference type="Proteomes" id="UP000261174"/>
    </source>
</evidence>
<comment type="caution">
    <text evidence="2">The sequence shown here is derived from an EMBL/GenBank/DDBJ whole genome shotgun (WGS) entry which is preliminary data.</text>
</comment>
<protein>
    <submittedName>
        <fullName evidence="2">ADP-ribosylglycohydrolase family protein</fullName>
    </submittedName>
</protein>
<name>A0A3E1P3M5_9BACT</name>
<gene>
    <name evidence="2" type="ORF">DXN04_11165</name>
</gene>
<comment type="cofactor">
    <cofactor evidence="1">
        <name>Mg(2+)</name>
        <dbReference type="ChEBI" id="CHEBI:18420"/>
    </cofactor>
    <text evidence="1">Binds 2 magnesium ions per subunit.</text>
</comment>
<feature type="binding site" evidence="1">
    <location>
        <position position="261"/>
    </location>
    <ligand>
        <name>Mg(2+)</name>
        <dbReference type="ChEBI" id="CHEBI:18420"/>
        <label>1</label>
    </ligand>
</feature>
<proteinExistence type="predicted"/>
<feature type="binding site" evidence="1">
    <location>
        <position position="263"/>
    </location>
    <ligand>
        <name>Mg(2+)</name>
        <dbReference type="ChEBI" id="CHEBI:18420"/>
        <label>1</label>
    </ligand>
</feature>